<feature type="compositionally biased region" description="Basic and acidic residues" evidence="6">
    <location>
        <begin position="61"/>
        <end position="73"/>
    </location>
</feature>
<keyword evidence="4" id="KW-0378">Hydrolase</keyword>
<dbReference type="SUPFAM" id="SSF53098">
    <property type="entry name" value="Ribonuclease H-like"/>
    <property type="match status" value="1"/>
</dbReference>
<dbReference type="GO" id="GO:0016779">
    <property type="term" value="F:nucleotidyltransferase activity"/>
    <property type="evidence" value="ECO:0007669"/>
    <property type="project" value="UniProtKB-KW"/>
</dbReference>
<keyword evidence="5" id="KW-0511">Multifunctional enzyme</keyword>
<dbReference type="GO" id="GO:0015074">
    <property type="term" value="P:DNA integration"/>
    <property type="evidence" value="ECO:0007669"/>
    <property type="project" value="InterPro"/>
</dbReference>
<dbReference type="Pfam" id="PF17919">
    <property type="entry name" value="RT_RNaseH_2"/>
    <property type="match status" value="1"/>
</dbReference>
<keyword evidence="4" id="KW-0255">Endonuclease</keyword>
<dbReference type="InterPro" id="IPR001584">
    <property type="entry name" value="Integrase_cat-core"/>
</dbReference>
<dbReference type="GO" id="GO:0003676">
    <property type="term" value="F:nucleic acid binding"/>
    <property type="evidence" value="ECO:0007669"/>
    <property type="project" value="InterPro"/>
</dbReference>
<dbReference type="FunFam" id="3.30.70.270:FF:000020">
    <property type="entry name" value="Transposon Tf2-6 polyprotein-like Protein"/>
    <property type="match status" value="1"/>
</dbReference>
<dbReference type="PROSITE" id="PS50994">
    <property type="entry name" value="INTEGRASE"/>
    <property type="match status" value="1"/>
</dbReference>
<evidence type="ECO:0000313" key="9">
    <source>
        <dbReference type="Proteomes" id="UP000288805"/>
    </source>
</evidence>
<protein>
    <submittedName>
        <fullName evidence="8">Retrovirus-related Pol polyprotein from transposon 297</fullName>
    </submittedName>
</protein>
<sequence>MATNKERIKQLEAGLGGLQDGMSRMELGLTDKLHQMEETIHRLSEALLSNKEGSSSNTNDRNGRVRNNRDNSKKQMGGDNKCSYPSWQSLNFQGIPAAQKVSLASFHLEGETNQWWQWLRRSYSEEGKEVAWADFEEELWARFGPTECEDFDEALSRVKQMGSLRDYQREFEKLGNRVQGWTQKARAQGLCFNCDDKFTAGHKCRGPQLLLLEGNSIPNKENDIDEEIEEPAINEQTEPKISFHALTGWSTPKTMRITTKIAQHEVVVLIDSGSTHNFISEKVAYMLHLPVVPTKPFTVKVANGTPLKCQWRFEHVHVILQGIPFSLTLYSLPLTELDLVLGVQWLEQLGTVVCNWKKLTMEFQWENQTHKLQGTNTQTIQVASLKAISKELRQGSSMFAICLQSTSNEVQQAIHLDMQQLIKASEDIFQQPNQLPPAREIDHRITLKEGIEPVNVRPYSPNWNMHLEHVKQAFEIIRQHQFFVKISKCAFGQQELEYLGHIVTPQGVQVDQGKIKAMLNWPRPTNISELRGFLGLTGYYRKFVHNYDIIARALTNLLKKRQFAWTKDAETAFQALKQAMTSTPTLAMPNFNEPFVIESDASGDGIGVVLTQQGKPIAFMSRALGVSKRSWSIYAREMLAIVHAIQTWRPYLLGRKFYIQTDQRSLKYLLEQRIATPEQQEWVAKLLGYDYEITYEPGRENSAADALSRVVSSPSLNALFVPQAPLWDEIKAEAIKHPYMDKIGKLATDSLVGLLQPLPIPCLVWDDITMDFIEGLPTSNDKNTILVVVDRLSKSTHFFALAHPFTAKMVAEKFVEGVVKLYGMPKSIISDRDPVFMSQFWQEFFKLSGTQLKMSSSYHPQTDGQSEVVNRCVKQYLRCYAHHQPRKWSFFLPWAEFWYNTTYHASTGMTPFQALYGHPPPNIPHYLMGTTPVHAVDQNLAFRDAILR</sequence>
<dbReference type="Proteomes" id="UP000288805">
    <property type="component" value="Unassembled WGS sequence"/>
</dbReference>
<keyword evidence="1" id="KW-0808">Transferase</keyword>
<evidence type="ECO:0000256" key="1">
    <source>
        <dbReference type="ARBA" id="ARBA00022679"/>
    </source>
</evidence>
<dbReference type="Gene3D" id="3.10.20.370">
    <property type="match status" value="1"/>
</dbReference>
<dbReference type="Gene3D" id="2.40.70.10">
    <property type="entry name" value="Acid Proteases"/>
    <property type="match status" value="1"/>
</dbReference>
<dbReference type="InterPro" id="IPR041577">
    <property type="entry name" value="RT_RNaseH_2"/>
</dbReference>
<dbReference type="Pfam" id="PF08284">
    <property type="entry name" value="RVP_2"/>
    <property type="match status" value="1"/>
</dbReference>
<dbReference type="InterPro" id="IPR043502">
    <property type="entry name" value="DNA/RNA_pol_sf"/>
</dbReference>
<dbReference type="Gene3D" id="3.30.420.10">
    <property type="entry name" value="Ribonuclease H-like superfamily/Ribonuclease H"/>
    <property type="match status" value="1"/>
</dbReference>
<comment type="caution">
    <text evidence="8">The sequence shown here is derived from an EMBL/GenBank/DDBJ whole genome shotgun (WGS) entry which is preliminary data.</text>
</comment>
<proteinExistence type="predicted"/>
<dbReference type="CDD" id="cd09274">
    <property type="entry name" value="RNase_HI_RT_Ty3"/>
    <property type="match status" value="1"/>
</dbReference>
<reference evidence="8 9" key="1">
    <citation type="journal article" date="2018" name="PLoS Genet.">
        <title>Population sequencing reveals clonal diversity and ancestral inbreeding in the grapevine cultivar Chardonnay.</title>
        <authorList>
            <person name="Roach M.J."/>
            <person name="Johnson D.L."/>
            <person name="Bohlmann J."/>
            <person name="van Vuuren H.J."/>
            <person name="Jones S.J."/>
            <person name="Pretorius I.S."/>
            <person name="Schmidt S.A."/>
            <person name="Borneman A.R."/>
        </authorList>
    </citation>
    <scope>NUCLEOTIDE SEQUENCE [LARGE SCALE GENOMIC DNA]</scope>
    <source>
        <strain evidence="9">cv. Chardonnay</strain>
        <tissue evidence="8">Leaf</tissue>
    </source>
</reference>
<dbReference type="PANTHER" id="PTHR37984:SF5">
    <property type="entry name" value="PROTEIN NYNRIN-LIKE"/>
    <property type="match status" value="1"/>
</dbReference>
<keyword evidence="2" id="KW-0548">Nucleotidyltransferase</keyword>
<dbReference type="EMBL" id="QGNW01000723">
    <property type="protein sequence ID" value="RVW64255.1"/>
    <property type="molecule type" value="Genomic_DNA"/>
</dbReference>
<name>A0A438FWG2_VITVI</name>
<dbReference type="GO" id="GO:0004519">
    <property type="term" value="F:endonuclease activity"/>
    <property type="evidence" value="ECO:0007669"/>
    <property type="project" value="UniProtKB-KW"/>
</dbReference>
<feature type="domain" description="Integrase catalytic" evidence="7">
    <location>
        <begin position="755"/>
        <end position="919"/>
    </location>
</feature>
<dbReference type="InterPro" id="IPR043128">
    <property type="entry name" value="Rev_trsase/Diguanyl_cyclase"/>
</dbReference>
<dbReference type="InterPro" id="IPR050951">
    <property type="entry name" value="Retrovirus_Pol_polyprotein"/>
</dbReference>
<dbReference type="Pfam" id="PF03732">
    <property type="entry name" value="Retrotrans_gag"/>
    <property type="match status" value="1"/>
</dbReference>
<evidence type="ECO:0000256" key="5">
    <source>
        <dbReference type="ARBA" id="ARBA00023268"/>
    </source>
</evidence>
<dbReference type="InterPro" id="IPR021109">
    <property type="entry name" value="Peptidase_aspartic_dom_sf"/>
</dbReference>
<evidence type="ECO:0000256" key="2">
    <source>
        <dbReference type="ARBA" id="ARBA00022695"/>
    </source>
</evidence>
<gene>
    <name evidence="8" type="primary">pol_435</name>
    <name evidence="8" type="ORF">CK203_052301</name>
</gene>
<dbReference type="InterPro" id="IPR036397">
    <property type="entry name" value="RNaseH_sf"/>
</dbReference>
<evidence type="ECO:0000256" key="6">
    <source>
        <dbReference type="SAM" id="MobiDB-lite"/>
    </source>
</evidence>
<feature type="region of interest" description="Disordered" evidence="6">
    <location>
        <begin position="47"/>
        <end position="80"/>
    </location>
</feature>
<evidence type="ECO:0000259" key="7">
    <source>
        <dbReference type="PROSITE" id="PS50994"/>
    </source>
</evidence>
<evidence type="ECO:0000256" key="4">
    <source>
        <dbReference type="ARBA" id="ARBA00022759"/>
    </source>
</evidence>
<accession>A0A438FWG2</accession>
<dbReference type="SUPFAM" id="SSF50630">
    <property type="entry name" value="Acid proteases"/>
    <property type="match status" value="1"/>
</dbReference>
<organism evidence="8 9">
    <name type="scientific">Vitis vinifera</name>
    <name type="common">Grape</name>
    <dbReference type="NCBI Taxonomy" id="29760"/>
    <lineage>
        <taxon>Eukaryota</taxon>
        <taxon>Viridiplantae</taxon>
        <taxon>Streptophyta</taxon>
        <taxon>Embryophyta</taxon>
        <taxon>Tracheophyta</taxon>
        <taxon>Spermatophyta</taxon>
        <taxon>Magnoliopsida</taxon>
        <taxon>eudicotyledons</taxon>
        <taxon>Gunneridae</taxon>
        <taxon>Pentapetalae</taxon>
        <taxon>rosids</taxon>
        <taxon>Vitales</taxon>
        <taxon>Vitaceae</taxon>
        <taxon>Viteae</taxon>
        <taxon>Vitis</taxon>
    </lineage>
</organism>
<dbReference type="Gene3D" id="3.30.70.270">
    <property type="match status" value="2"/>
</dbReference>
<keyword evidence="3" id="KW-0540">Nuclease</keyword>
<dbReference type="InterPro" id="IPR012337">
    <property type="entry name" value="RNaseH-like_sf"/>
</dbReference>
<evidence type="ECO:0000313" key="8">
    <source>
        <dbReference type="EMBL" id="RVW64255.1"/>
    </source>
</evidence>
<dbReference type="InterPro" id="IPR005162">
    <property type="entry name" value="Retrotrans_gag_dom"/>
</dbReference>
<dbReference type="SUPFAM" id="SSF56672">
    <property type="entry name" value="DNA/RNA polymerases"/>
    <property type="match status" value="1"/>
</dbReference>
<dbReference type="CDD" id="cd00303">
    <property type="entry name" value="retropepsin_like"/>
    <property type="match status" value="1"/>
</dbReference>
<dbReference type="AlphaFoldDB" id="A0A438FWG2"/>
<evidence type="ECO:0000256" key="3">
    <source>
        <dbReference type="ARBA" id="ARBA00022722"/>
    </source>
</evidence>
<dbReference type="PANTHER" id="PTHR37984">
    <property type="entry name" value="PROTEIN CBG26694"/>
    <property type="match status" value="1"/>
</dbReference>